<accession>A0A9P8DC75</accession>
<protein>
    <recommendedName>
        <fullName evidence="3">DUF1479 domain protein</fullName>
    </recommendedName>
</protein>
<dbReference type="InterPro" id="IPR027443">
    <property type="entry name" value="IPNS-like_sf"/>
</dbReference>
<dbReference type="KEGG" id="fmu:J7337_010082"/>
<evidence type="ECO:0000313" key="2">
    <source>
        <dbReference type="Proteomes" id="UP000827133"/>
    </source>
</evidence>
<evidence type="ECO:0008006" key="3">
    <source>
        <dbReference type="Google" id="ProtNLM"/>
    </source>
</evidence>
<dbReference type="InterPro" id="IPR010856">
    <property type="entry name" value="Gig2-like"/>
</dbReference>
<dbReference type="EMBL" id="JAHBCI010000007">
    <property type="protein sequence ID" value="KAG9499263.1"/>
    <property type="molecule type" value="Genomic_DNA"/>
</dbReference>
<dbReference type="GeneID" id="68317938"/>
<dbReference type="SUPFAM" id="SSF51197">
    <property type="entry name" value="Clavaminate synthase-like"/>
    <property type="match status" value="1"/>
</dbReference>
<dbReference type="Proteomes" id="UP000827133">
    <property type="component" value="Unassembled WGS sequence"/>
</dbReference>
<evidence type="ECO:0000313" key="1">
    <source>
        <dbReference type="EMBL" id="KAG9499263.1"/>
    </source>
</evidence>
<sequence length="498" mass="55404">MLRASLAKSSPPVLRRCMTSLASAKKEGDISDAFTSLSGAQREPLPDRYRQLKLALLQGREDKIVQSWKKLLRELKRENEIVANKGPGVIPQIEFKDLEKRNDALREEVKKRGVVVVRGVVPEGEARAYKAEVEEYVARNPSTRAFPPHDPQVYELYWSPPQLKARSHPNFLSVQQNLMSLWHTTSPTSISLSQPFSYADRLRIRQPGDASFALGPHIDGGSVERWEPEGYGAGHVYDSILQGNWETYDPWDASGRVDAVNNRYDGLGACSMFRMWQGWMSMSRTKPGEGTLLVNPLVKLSMAYVLLRPFFKARSGSLGEGYLEEGNWELMRDVDSELQGATPGTGQELTGELHPHLELERTMVHVPEIRPGDFVAWHCDSKSLHSNSYYPKLPSVLMNIAIHSVDKVHAGKADSSVLYIPICPITAQNAEYMVRQREAFLRGTPGPDFPGGAGEAGHVGRGTEEMLDGAARRAMGLSALRTEGEGDVVREANRILGF</sequence>
<dbReference type="Pfam" id="PF07350">
    <property type="entry name" value="Gig2-like"/>
    <property type="match status" value="1"/>
</dbReference>
<proteinExistence type="predicted"/>
<dbReference type="PANTHER" id="PTHR30613:SF1">
    <property type="entry name" value="DUF1479 DOMAIN PROTEIN (AFU_ORTHOLOGUE AFUA_5G09280)"/>
    <property type="match status" value="1"/>
</dbReference>
<dbReference type="PANTHER" id="PTHR30613">
    <property type="entry name" value="UNCHARACTERIZED PROTEIN YBIU-RELATED"/>
    <property type="match status" value="1"/>
</dbReference>
<gene>
    <name evidence="1" type="ORF">J7337_010082</name>
</gene>
<name>A0A9P8DC75_9HYPO</name>
<organism evidence="1 2">
    <name type="scientific">Fusarium musae</name>
    <dbReference type="NCBI Taxonomy" id="1042133"/>
    <lineage>
        <taxon>Eukaryota</taxon>
        <taxon>Fungi</taxon>
        <taxon>Dikarya</taxon>
        <taxon>Ascomycota</taxon>
        <taxon>Pezizomycotina</taxon>
        <taxon>Sordariomycetes</taxon>
        <taxon>Hypocreomycetidae</taxon>
        <taxon>Hypocreales</taxon>
        <taxon>Nectriaceae</taxon>
        <taxon>Fusarium</taxon>
    </lineage>
</organism>
<comment type="caution">
    <text evidence="1">The sequence shown here is derived from an EMBL/GenBank/DDBJ whole genome shotgun (WGS) entry which is preliminary data.</text>
</comment>
<dbReference type="RefSeq" id="XP_044678263.1">
    <property type="nucleotide sequence ID" value="XM_044827669.1"/>
</dbReference>
<keyword evidence="2" id="KW-1185">Reference proteome</keyword>
<dbReference type="Gene3D" id="2.60.120.330">
    <property type="entry name" value="B-lactam Antibiotic, Isopenicillin N Synthase, Chain"/>
    <property type="match status" value="1"/>
</dbReference>
<reference evidence="1" key="1">
    <citation type="journal article" date="2021" name="Mol. Plant Microbe Interact.">
        <title>Telomere to telomere genome assembly of Fusarium musae F31, causal agent of crown rot disease of banana.</title>
        <authorList>
            <person name="Degradi L."/>
            <person name="Tava V."/>
            <person name="Kunova A."/>
            <person name="Cortesi P."/>
            <person name="Saracchi M."/>
            <person name="Pasquali M."/>
        </authorList>
    </citation>
    <scope>NUCLEOTIDE SEQUENCE</scope>
    <source>
        <strain evidence="1">F31</strain>
    </source>
</reference>
<dbReference type="AlphaFoldDB" id="A0A9P8DC75"/>